<dbReference type="GO" id="GO:0043164">
    <property type="term" value="P:Gram-negative-bacterium-type cell wall biogenesis"/>
    <property type="evidence" value="ECO:0007669"/>
    <property type="project" value="TreeGrafter"/>
</dbReference>
<dbReference type="EMBL" id="CACVAT010000499">
    <property type="protein sequence ID" value="CAA6829132.1"/>
    <property type="molecule type" value="Genomic_DNA"/>
</dbReference>
<dbReference type="Pfam" id="PF02698">
    <property type="entry name" value="DUF218"/>
    <property type="match status" value="1"/>
</dbReference>
<dbReference type="GO" id="GO:0005886">
    <property type="term" value="C:plasma membrane"/>
    <property type="evidence" value="ECO:0007669"/>
    <property type="project" value="TreeGrafter"/>
</dbReference>
<feature type="transmembrane region" description="Helical" evidence="1">
    <location>
        <begin position="35"/>
        <end position="57"/>
    </location>
</feature>
<evidence type="ECO:0000259" key="2">
    <source>
        <dbReference type="Pfam" id="PF02698"/>
    </source>
</evidence>
<reference evidence="3" key="1">
    <citation type="submission" date="2020-01" db="EMBL/GenBank/DDBJ databases">
        <authorList>
            <person name="Meier V. D."/>
            <person name="Meier V D."/>
        </authorList>
    </citation>
    <scope>NUCLEOTIDE SEQUENCE</scope>
    <source>
        <strain evidence="3">HLG_WM_MAG_09</strain>
    </source>
</reference>
<proteinExistence type="predicted"/>
<evidence type="ECO:0000313" key="3">
    <source>
        <dbReference type="EMBL" id="CAA6829132.1"/>
    </source>
</evidence>
<dbReference type="AlphaFoldDB" id="A0A6S6UJP4"/>
<accession>A0A6S6UJP4</accession>
<organism evidence="3">
    <name type="scientific">uncultured Thiotrichaceae bacterium</name>
    <dbReference type="NCBI Taxonomy" id="298394"/>
    <lineage>
        <taxon>Bacteria</taxon>
        <taxon>Pseudomonadati</taxon>
        <taxon>Pseudomonadota</taxon>
        <taxon>Gammaproteobacteria</taxon>
        <taxon>Thiotrichales</taxon>
        <taxon>Thiotrichaceae</taxon>
        <taxon>environmental samples</taxon>
    </lineage>
</organism>
<dbReference type="Gene3D" id="3.40.50.620">
    <property type="entry name" value="HUPs"/>
    <property type="match status" value="1"/>
</dbReference>
<keyword evidence="1" id="KW-0472">Membrane</keyword>
<name>A0A6S6UJP4_9GAMM</name>
<gene>
    <name evidence="3" type="ORF">HELGO_WM21567</name>
</gene>
<dbReference type="InterPro" id="IPR003848">
    <property type="entry name" value="DUF218"/>
</dbReference>
<dbReference type="InterPro" id="IPR014729">
    <property type="entry name" value="Rossmann-like_a/b/a_fold"/>
</dbReference>
<dbReference type="CDD" id="cd06259">
    <property type="entry name" value="YdcF-like"/>
    <property type="match status" value="1"/>
</dbReference>
<protein>
    <submittedName>
        <fullName evidence="3">Membrane protein</fullName>
    </submittedName>
</protein>
<dbReference type="InterPro" id="IPR051599">
    <property type="entry name" value="Cell_Envelope_Assoc"/>
</dbReference>
<feature type="domain" description="DUF218" evidence="2">
    <location>
        <begin position="82"/>
        <end position="246"/>
    </location>
</feature>
<evidence type="ECO:0000256" key="1">
    <source>
        <dbReference type="SAM" id="Phobius"/>
    </source>
</evidence>
<feature type="transmembrane region" description="Helical" evidence="1">
    <location>
        <begin position="12"/>
        <end position="30"/>
    </location>
</feature>
<dbReference type="PANTHER" id="PTHR30336">
    <property type="entry name" value="INNER MEMBRANE PROTEIN, PROBABLE PERMEASE"/>
    <property type="match status" value="1"/>
</dbReference>
<sequence length="254" mass="28743">MDNALINRTIEFLLLPPGNLLLLLGLIVLLRKRKVLICTLLALGFLQIILFSLPITANKLMAGLEQQYPPQANLWNQTPLPEAIVVPGAGRNRGAIEYDGESTSISGIERLRYAALLHRKTGLPILLTGGQPLPNVRSEAELMRDVLVDEFNVPVRWLEKESHTTWQNAALSNKILQAESIKSAWLVTQAWHMPRSMMVFQHENITYQAASVSFGSIIPWSDLYMNWIPQPTALTRSMIAMHEWVGLLWYKLRQ</sequence>
<keyword evidence="1" id="KW-1133">Transmembrane helix</keyword>
<dbReference type="GO" id="GO:0000270">
    <property type="term" value="P:peptidoglycan metabolic process"/>
    <property type="evidence" value="ECO:0007669"/>
    <property type="project" value="TreeGrafter"/>
</dbReference>
<dbReference type="PANTHER" id="PTHR30336:SF4">
    <property type="entry name" value="ENVELOPE BIOGENESIS FACTOR ELYC"/>
    <property type="match status" value="1"/>
</dbReference>
<keyword evidence="1" id="KW-0812">Transmembrane</keyword>